<keyword evidence="3" id="KW-1185">Reference proteome</keyword>
<sequence>MKFTTVIVPAAAVLIASVTSVPVRRDVDPSLVPEFGWEANVNPTGTGDCDGAVLAANDKPVKVPCACPPDRDTFIQSLNANINAGFAVNNPSVAVTFPTDSSTQSQIARIQASLVTLQNLNGSGKGCPAAATTLLAQQNALSSGGDPSTVVAAASSIDSAALATAASAPAATSAAPAVTSAAAPAASSPAATTSGNGTVDVASLAPALGFQSNVNPTGTGDCDGAVNGADGKPVKVPCACPPAQDEYISQLQANVNAGKAVNNPTVAVSFPTDSSPASQAARINAALVTLQNLNGPGKGCPAASTTLLSQLKAAQAQQ</sequence>
<gene>
    <name evidence="2" type="ORF">OE88DRAFT_1713870</name>
</gene>
<dbReference type="AlphaFoldDB" id="A0A5C3MUZ2"/>
<proteinExistence type="predicted"/>
<evidence type="ECO:0000313" key="2">
    <source>
        <dbReference type="EMBL" id="TFK48753.1"/>
    </source>
</evidence>
<dbReference type="STRING" id="5364.A0A5C3MUZ2"/>
<organism evidence="2 3">
    <name type="scientific">Heliocybe sulcata</name>
    <dbReference type="NCBI Taxonomy" id="5364"/>
    <lineage>
        <taxon>Eukaryota</taxon>
        <taxon>Fungi</taxon>
        <taxon>Dikarya</taxon>
        <taxon>Basidiomycota</taxon>
        <taxon>Agaricomycotina</taxon>
        <taxon>Agaricomycetes</taxon>
        <taxon>Gloeophyllales</taxon>
        <taxon>Gloeophyllaceae</taxon>
        <taxon>Heliocybe</taxon>
    </lineage>
</organism>
<dbReference type="OrthoDB" id="2140240at2759"/>
<dbReference type="Proteomes" id="UP000305948">
    <property type="component" value="Unassembled WGS sequence"/>
</dbReference>
<dbReference type="EMBL" id="ML213518">
    <property type="protein sequence ID" value="TFK48753.1"/>
    <property type="molecule type" value="Genomic_DNA"/>
</dbReference>
<feature type="signal peptide" evidence="1">
    <location>
        <begin position="1"/>
        <end position="20"/>
    </location>
</feature>
<reference evidence="2 3" key="1">
    <citation type="journal article" date="2019" name="Nat. Ecol. Evol.">
        <title>Megaphylogeny resolves global patterns of mushroom evolution.</title>
        <authorList>
            <person name="Varga T."/>
            <person name="Krizsan K."/>
            <person name="Foldi C."/>
            <person name="Dima B."/>
            <person name="Sanchez-Garcia M."/>
            <person name="Sanchez-Ramirez S."/>
            <person name="Szollosi G.J."/>
            <person name="Szarkandi J.G."/>
            <person name="Papp V."/>
            <person name="Albert L."/>
            <person name="Andreopoulos W."/>
            <person name="Angelini C."/>
            <person name="Antonin V."/>
            <person name="Barry K.W."/>
            <person name="Bougher N.L."/>
            <person name="Buchanan P."/>
            <person name="Buyck B."/>
            <person name="Bense V."/>
            <person name="Catcheside P."/>
            <person name="Chovatia M."/>
            <person name="Cooper J."/>
            <person name="Damon W."/>
            <person name="Desjardin D."/>
            <person name="Finy P."/>
            <person name="Geml J."/>
            <person name="Haridas S."/>
            <person name="Hughes K."/>
            <person name="Justo A."/>
            <person name="Karasinski D."/>
            <person name="Kautmanova I."/>
            <person name="Kiss B."/>
            <person name="Kocsube S."/>
            <person name="Kotiranta H."/>
            <person name="LaButti K.M."/>
            <person name="Lechner B.E."/>
            <person name="Liimatainen K."/>
            <person name="Lipzen A."/>
            <person name="Lukacs Z."/>
            <person name="Mihaltcheva S."/>
            <person name="Morgado L.N."/>
            <person name="Niskanen T."/>
            <person name="Noordeloos M.E."/>
            <person name="Ohm R.A."/>
            <person name="Ortiz-Santana B."/>
            <person name="Ovrebo C."/>
            <person name="Racz N."/>
            <person name="Riley R."/>
            <person name="Savchenko A."/>
            <person name="Shiryaev A."/>
            <person name="Soop K."/>
            <person name="Spirin V."/>
            <person name="Szebenyi C."/>
            <person name="Tomsovsky M."/>
            <person name="Tulloss R.E."/>
            <person name="Uehling J."/>
            <person name="Grigoriev I.V."/>
            <person name="Vagvolgyi C."/>
            <person name="Papp T."/>
            <person name="Martin F.M."/>
            <person name="Miettinen O."/>
            <person name="Hibbett D.S."/>
            <person name="Nagy L.G."/>
        </authorList>
    </citation>
    <scope>NUCLEOTIDE SEQUENCE [LARGE SCALE GENOMIC DNA]</scope>
    <source>
        <strain evidence="2 3">OMC1185</strain>
    </source>
</reference>
<feature type="chain" id="PRO_5022994300" evidence="1">
    <location>
        <begin position="21"/>
        <end position="318"/>
    </location>
</feature>
<keyword evidence="1" id="KW-0732">Signal</keyword>
<evidence type="ECO:0000256" key="1">
    <source>
        <dbReference type="SAM" id="SignalP"/>
    </source>
</evidence>
<accession>A0A5C3MUZ2</accession>
<evidence type="ECO:0000313" key="3">
    <source>
        <dbReference type="Proteomes" id="UP000305948"/>
    </source>
</evidence>
<name>A0A5C3MUZ2_9AGAM</name>
<protein>
    <submittedName>
        <fullName evidence="2">Uncharacterized protein</fullName>
    </submittedName>
</protein>